<accession>A0ABM4VGS2</accession>
<protein>
    <submittedName>
        <fullName evidence="2">Uncharacterized protein</fullName>
    </submittedName>
</protein>
<dbReference type="GeneID" id="113706584"/>
<evidence type="ECO:0000313" key="1">
    <source>
        <dbReference type="Proteomes" id="UP001652660"/>
    </source>
</evidence>
<dbReference type="RefSeq" id="XP_071918737.1">
    <property type="nucleotide sequence ID" value="XM_072062636.1"/>
</dbReference>
<sequence>MAHQLLTYFKCPQPRSTPYKEKSRKLFFSPLRRFNDGFENSGGQQEGGCIKIKKGRKDVHRSKRQTKNFCCSPLVGFWPLVSPVSCNLKNYTKCSVHMKDPRLQTEASLVNSGRIFVKKMQSGTRHSTSCSRLEGNVEGVGMAISPPEVSSIPRSSAHDSTTPFTLDTPVFISNDTTTAGVQVFALEEQEEEEEEPTGQIGGDTREVTEAEDEFQIPKRNKTSEAWDDFDEVEENGLNYAIYLYAFSWKELLQFAVKGSSLWDCILMVVLRSSLLGQEHIFLTCSCLKQLSLVSN</sequence>
<proteinExistence type="predicted"/>
<gene>
    <name evidence="2" type="primary">LOC113706584</name>
</gene>
<keyword evidence="1" id="KW-1185">Reference proteome</keyword>
<evidence type="ECO:0000313" key="2">
    <source>
        <dbReference type="RefSeq" id="XP_071918737.1"/>
    </source>
</evidence>
<name>A0ABM4VGS2_COFAR</name>
<dbReference type="Proteomes" id="UP001652660">
    <property type="component" value="Chromosome 8c"/>
</dbReference>
<organism evidence="1 2">
    <name type="scientific">Coffea arabica</name>
    <name type="common">Arabian coffee</name>
    <dbReference type="NCBI Taxonomy" id="13443"/>
    <lineage>
        <taxon>Eukaryota</taxon>
        <taxon>Viridiplantae</taxon>
        <taxon>Streptophyta</taxon>
        <taxon>Embryophyta</taxon>
        <taxon>Tracheophyta</taxon>
        <taxon>Spermatophyta</taxon>
        <taxon>Magnoliopsida</taxon>
        <taxon>eudicotyledons</taxon>
        <taxon>Gunneridae</taxon>
        <taxon>Pentapetalae</taxon>
        <taxon>asterids</taxon>
        <taxon>lamiids</taxon>
        <taxon>Gentianales</taxon>
        <taxon>Rubiaceae</taxon>
        <taxon>Ixoroideae</taxon>
        <taxon>Gardenieae complex</taxon>
        <taxon>Bertiereae - Coffeeae clade</taxon>
        <taxon>Coffeeae</taxon>
        <taxon>Coffea</taxon>
    </lineage>
</organism>
<reference evidence="2" key="1">
    <citation type="submission" date="2025-08" db="UniProtKB">
        <authorList>
            <consortium name="RefSeq"/>
        </authorList>
    </citation>
    <scope>IDENTIFICATION</scope>
    <source>
        <tissue evidence="2">Leaves</tissue>
    </source>
</reference>